<name>A0ACA9NNQ3_9GLOM</name>
<organism evidence="1 2">
    <name type="scientific">Racocetra persica</name>
    <dbReference type="NCBI Taxonomy" id="160502"/>
    <lineage>
        <taxon>Eukaryota</taxon>
        <taxon>Fungi</taxon>
        <taxon>Fungi incertae sedis</taxon>
        <taxon>Mucoromycota</taxon>
        <taxon>Glomeromycotina</taxon>
        <taxon>Glomeromycetes</taxon>
        <taxon>Diversisporales</taxon>
        <taxon>Gigasporaceae</taxon>
        <taxon>Racocetra</taxon>
    </lineage>
</organism>
<protein>
    <submittedName>
        <fullName evidence="1">1653_t:CDS:1</fullName>
    </submittedName>
</protein>
<comment type="caution">
    <text evidence="1">The sequence shown here is derived from an EMBL/GenBank/DDBJ whole genome shotgun (WGS) entry which is preliminary data.</text>
</comment>
<evidence type="ECO:0000313" key="1">
    <source>
        <dbReference type="EMBL" id="CAG8668907.1"/>
    </source>
</evidence>
<feature type="non-terminal residue" evidence="1">
    <location>
        <position position="91"/>
    </location>
</feature>
<evidence type="ECO:0000313" key="2">
    <source>
        <dbReference type="Proteomes" id="UP000789920"/>
    </source>
</evidence>
<dbReference type="Proteomes" id="UP000789920">
    <property type="component" value="Unassembled WGS sequence"/>
</dbReference>
<accession>A0ACA9NNQ3</accession>
<dbReference type="EMBL" id="CAJVQC010015609">
    <property type="protein sequence ID" value="CAG8668907.1"/>
    <property type="molecule type" value="Genomic_DNA"/>
</dbReference>
<keyword evidence="2" id="KW-1185">Reference proteome</keyword>
<sequence>GGFCYVRKSKWVYCGLTVALKCLKVDENTFNDFVKELRLLRKVGIHPNINSFYGIVKVSVPGSHRGPKMTRIKFEQIILLPMKSMPISTGA</sequence>
<feature type="non-terminal residue" evidence="1">
    <location>
        <position position="1"/>
    </location>
</feature>
<reference evidence="1" key="1">
    <citation type="submission" date="2021-06" db="EMBL/GenBank/DDBJ databases">
        <authorList>
            <person name="Kallberg Y."/>
            <person name="Tangrot J."/>
            <person name="Rosling A."/>
        </authorList>
    </citation>
    <scope>NUCLEOTIDE SEQUENCE</scope>
    <source>
        <strain evidence="1">MA461A</strain>
    </source>
</reference>
<gene>
    <name evidence="1" type="ORF">RPERSI_LOCUS8590</name>
</gene>
<proteinExistence type="predicted"/>